<evidence type="ECO:0000256" key="6">
    <source>
        <dbReference type="ARBA" id="ARBA00049348"/>
    </source>
</evidence>
<dbReference type="PROSITE" id="PS00374">
    <property type="entry name" value="MGMT"/>
    <property type="match status" value="1"/>
</dbReference>
<dbReference type="EMBL" id="MGGB01000033">
    <property type="protein sequence ID" value="OGM18761.1"/>
    <property type="molecule type" value="Genomic_DNA"/>
</dbReference>
<keyword evidence="4" id="KW-0227">DNA damage</keyword>
<dbReference type="SUPFAM" id="SSF46767">
    <property type="entry name" value="Methylated DNA-protein cysteine methyltransferase, C-terminal domain"/>
    <property type="match status" value="1"/>
</dbReference>
<evidence type="ECO:0000256" key="4">
    <source>
        <dbReference type="ARBA" id="ARBA00022763"/>
    </source>
</evidence>
<evidence type="ECO:0000256" key="3">
    <source>
        <dbReference type="ARBA" id="ARBA00022679"/>
    </source>
</evidence>
<dbReference type="InterPro" id="IPR014048">
    <property type="entry name" value="MethylDNA_cys_MeTrfase_DNA-bd"/>
</dbReference>
<dbReference type="InterPro" id="IPR036217">
    <property type="entry name" value="MethylDNA_cys_MeTrfase_DNAb"/>
</dbReference>
<reference evidence="8 9" key="1">
    <citation type="journal article" date="2016" name="Nat. Commun.">
        <title>Thousands of microbial genomes shed light on interconnected biogeochemical processes in an aquifer system.</title>
        <authorList>
            <person name="Anantharaman K."/>
            <person name="Brown C.T."/>
            <person name="Hug L.A."/>
            <person name="Sharon I."/>
            <person name="Castelle C.J."/>
            <person name="Probst A.J."/>
            <person name="Thomas B.C."/>
            <person name="Singh A."/>
            <person name="Wilkins M.J."/>
            <person name="Karaoz U."/>
            <person name="Brodie E.L."/>
            <person name="Williams K.H."/>
            <person name="Hubbard S.S."/>
            <person name="Banfield J.F."/>
        </authorList>
    </citation>
    <scope>NUCLEOTIDE SEQUENCE [LARGE SCALE GENOMIC DNA]</scope>
</reference>
<feature type="domain" description="Methylated-DNA-[protein]-cysteine S-methyltransferase DNA binding" evidence="7">
    <location>
        <begin position="10"/>
        <end position="92"/>
    </location>
</feature>
<organism evidence="8 9">
    <name type="scientific">Candidatus Woesebacteria bacterium RIFCSPHIGHO2_01_FULL_37_10</name>
    <dbReference type="NCBI Taxonomy" id="1802489"/>
    <lineage>
        <taxon>Bacteria</taxon>
        <taxon>Candidatus Woeseibacteriota</taxon>
    </lineage>
</organism>
<dbReference type="InterPro" id="IPR001497">
    <property type="entry name" value="MethylDNA_cys_MeTrfase_AS"/>
</dbReference>
<comment type="catalytic activity">
    <reaction evidence="6">
        <text>a 6-O-methyl-2'-deoxyguanosine in DNA + L-cysteinyl-[protein] = S-methyl-L-cysteinyl-[protein] + a 2'-deoxyguanosine in DNA</text>
        <dbReference type="Rhea" id="RHEA:24000"/>
        <dbReference type="Rhea" id="RHEA-COMP:10131"/>
        <dbReference type="Rhea" id="RHEA-COMP:10132"/>
        <dbReference type="Rhea" id="RHEA-COMP:11367"/>
        <dbReference type="Rhea" id="RHEA-COMP:11368"/>
        <dbReference type="ChEBI" id="CHEBI:29950"/>
        <dbReference type="ChEBI" id="CHEBI:82612"/>
        <dbReference type="ChEBI" id="CHEBI:85445"/>
        <dbReference type="ChEBI" id="CHEBI:85448"/>
        <dbReference type="EC" id="2.1.1.63"/>
    </reaction>
</comment>
<evidence type="ECO:0000256" key="2">
    <source>
        <dbReference type="ARBA" id="ARBA00022603"/>
    </source>
</evidence>
<dbReference type="NCBIfam" id="TIGR00589">
    <property type="entry name" value="ogt"/>
    <property type="match status" value="1"/>
</dbReference>
<dbReference type="AlphaFoldDB" id="A0A1F7XUR9"/>
<dbReference type="PANTHER" id="PTHR42942:SF1">
    <property type="entry name" value="ALKYLTRANSFERASE-LIKE PROTEIN 1"/>
    <property type="match status" value="1"/>
</dbReference>
<comment type="catalytic activity">
    <reaction evidence="1">
        <text>a 4-O-methyl-thymidine in DNA + L-cysteinyl-[protein] = a thymidine in DNA + S-methyl-L-cysteinyl-[protein]</text>
        <dbReference type="Rhea" id="RHEA:53428"/>
        <dbReference type="Rhea" id="RHEA-COMP:10131"/>
        <dbReference type="Rhea" id="RHEA-COMP:10132"/>
        <dbReference type="Rhea" id="RHEA-COMP:13555"/>
        <dbReference type="Rhea" id="RHEA-COMP:13556"/>
        <dbReference type="ChEBI" id="CHEBI:29950"/>
        <dbReference type="ChEBI" id="CHEBI:82612"/>
        <dbReference type="ChEBI" id="CHEBI:137386"/>
        <dbReference type="ChEBI" id="CHEBI:137387"/>
        <dbReference type="EC" id="2.1.1.63"/>
    </reaction>
</comment>
<evidence type="ECO:0000313" key="9">
    <source>
        <dbReference type="Proteomes" id="UP000178446"/>
    </source>
</evidence>
<dbReference type="Pfam" id="PF01035">
    <property type="entry name" value="DNA_binding_1"/>
    <property type="match status" value="1"/>
</dbReference>
<protein>
    <recommendedName>
        <fullName evidence="7">Methylated-DNA-[protein]-cysteine S-methyltransferase DNA binding domain-containing protein</fullName>
    </recommendedName>
</protein>
<keyword evidence="5" id="KW-0234">DNA repair</keyword>
<dbReference type="Proteomes" id="UP000178446">
    <property type="component" value="Unassembled WGS sequence"/>
</dbReference>
<evidence type="ECO:0000256" key="5">
    <source>
        <dbReference type="ARBA" id="ARBA00023204"/>
    </source>
</evidence>
<keyword evidence="2" id="KW-0489">Methyltransferase</keyword>
<dbReference type="CDD" id="cd06445">
    <property type="entry name" value="ATase"/>
    <property type="match status" value="1"/>
</dbReference>
<accession>A0A1F7XUR9</accession>
<sequence length="111" mass="12726">MKNKSPKSFDQVYQVVKRIPEGKVATYGQVAEKINSLSLRKKITPRVVGFALHANKEPKIPCHRVVDRNGRLAPNYAFDGAKEQKRRLLAEGISFKDEMHLDLDNYLWDSD</sequence>
<dbReference type="GO" id="GO:0032259">
    <property type="term" value="P:methylation"/>
    <property type="evidence" value="ECO:0007669"/>
    <property type="project" value="UniProtKB-KW"/>
</dbReference>
<evidence type="ECO:0000259" key="7">
    <source>
        <dbReference type="Pfam" id="PF01035"/>
    </source>
</evidence>
<dbReference type="GO" id="GO:0006281">
    <property type="term" value="P:DNA repair"/>
    <property type="evidence" value="ECO:0007669"/>
    <property type="project" value="UniProtKB-KW"/>
</dbReference>
<dbReference type="InterPro" id="IPR036388">
    <property type="entry name" value="WH-like_DNA-bd_sf"/>
</dbReference>
<proteinExistence type="predicted"/>
<comment type="caution">
    <text evidence="8">The sequence shown here is derived from an EMBL/GenBank/DDBJ whole genome shotgun (WGS) entry which is preliminary data.</text>
</comment>
<dbReference type="InterPro" id="IPR052520">
    <property type="entry name" value="ATL_DNA_repair"/>
</dbReference>
<keyword evidence="3" id="KW-0808">Transferase</keyword>
<evidence type="ECO:0000256" key="1">
    <source>
        <dbReference type="ARBA" id="ARBA00001286"/>
    </source>
</evidence>
<dbReference type="PANTHER" id="PTHR42942">
    <property type="entry name" value="6-O-METHYLGUANINE DNA METHYLTRANSFERASE"/>
    <property type="match status" value="1"/>
</dbReference>
<gene>
    <name evidence="8" type="ORF">A2685_00405</name>
</gene>
<dbReference type="Gene3D" id="1.10.10.10">
    <property type="entry name" value="Winged helix-like DNA-binding domain superfamily/Winged helix DNA-binding domain"/>
    <property type="match status" value="1"/>
</dbReference>
<dbReference type="GO" id="GO:0003908">
    <property type="term" value="F:methylated-DNA-[protein]-cysteine S-methyltransferase activity"/>
    <property type="evidence" value="ECO:0007669"/>
    <property type="project" value="UniProtKB-EC"/>
</dbReference>
<evidence type="ECO:0000313" key="8">
    <source>
        <dbReference type="EMBL" id="OGM18761.1"/>
    </source>
</evidence>
<name>A0A1F7XUR9_9BACT</name>